<proteinExistence type="predicted"/>
<dbReference type="PANTHER" id="PTHR47326">
    <property type="entry name" value="TRANSPOSABLE ELEMENT TC3 TRANSPOSASE-LIKE PROTEIN"/>
    <property type="match status" value="1"/>
</dbReference>
<dbReference type="PANTHER" id="PTHR47326:SF1">
    <property type="entry name" value="HTH PSQ-TYPE DOMAIN-CONTAINING PROTEIN"/>
    <property type="match status" value="1"/>
</dbReference>
<evidence type="ECO:0000313" key="1">
    <source>
        <dbReference type="EMBL" id="KAJ8981708.1"/>
    </source>
</evidence>
<keyword evidence="2" id="KW-1185">Reference proteome</keyword>
<evidence type="ECO:0000313" key="2">
    <source>
        <dbReference type="Proteomes" id="UP001162164"/>
    </source>
</evidence>
<name>A0ABQ9JTT9_9CUCU</name>
<sequence>TRFGQTKLVLLGMAETHSTMNIFAVNVWGGIFNRQLLSLQVLPNRLGAKAYLNLLHNVIAELLEDFPIGLVRRMLYQHDGAPPHIGRHVTWLHKSFNGRWISRRGPVLWPARSPDLNPLDFYLRGHMKQCMRWKLNTSNNYCRE</sequence>
<dbReference type="InterPro" id="IPR036397">
    <property type="entry name" value="RNaseH_sf"/>
</dbReference>
<organism evidence="1 2">
    <name type="scientific">Molorchus minor</name>
    <dbReference type="NCBI Taxonomy" id="1323400"/>
    <lineage>
        <taxon>Eukaryota</taxon>
        <taxon>Metazoa</taxon>
        <taxon>Ecdysozoa</taxon>
        <taxon>Arthropoda</taxon>
        <taxon>Hexapoda</taxon>
        <taxon>Insecta</taxon>
        <taxon>Pterygota</taxon>
        <taxon>Neoptera</taxon>
        <taxon>Endopterygota</taxon>
        <taxon>Coleoptera</taxon>
        <taxon>Polyphaga</taxon>
        <taxon>Cucujiformia</taxon>
        <taxon>Chrysomeloidea</taxon>
        <taxon>Cerambycidae</taxon>
        <taxon>Lamiinae</taxon>
        <taxon>Monochamini</taxon>
        <taxon>Molorchus</taxon>
    </lineage>
</organism>
<comment type="caution">
    <text evidence="1">The sequence shown here is derived from an EMBL/GenBank/DDBJ whole genome shotgun (WGS) entry which is preliminary data.</text>
</comment>
<gene>
    <name evidence="1" type="ORF">NQ317_017752</name>
</gene>
<dbReference type="Proteomes" id="UP001162164">
    <property type="component" value="Unassembled WGS sequence"/>
</dbReference>
<feature type="non-terminal residue" evidence="1">
    <location>
        <position position="1"/>
    </location>
</feature>
<accession>A0ABQ9JTT9</accession>
<evidence type="ECO:0008006" key="3">
    <source>
        <dbReference type="Google" id="ProtNLM"/>
    </source>
</evidence>
<dbReference type="EMBL" id="JAPWTJ010000170">
    <property type="protein sequence ID" value="KAJ8981708.1"/>
    <property type="molecule type" value="Genomic_DNA"/>
</dbReference>
<reference evidence="1" key="1">
    <citation type="journal article" date="2023" name="Insect Mol. Biol.">
        <title>Genome sequencing provides insights into the evolution of gene families encoding plant cell wall-degrading enzymes in longhorned beetles.</title>
        <authorList>
            <person name="Shin N.R."/>
            <person name="Okamura Y."/>
            <person name="Kirsch R."/>
            <person name="Pauchet Y."/>
        </authorList>
    </citation>
    <scope>NUCLEOTIDE SEQUENCE</scope>
    <source>
        <strain evidence="1">MMC_N1</strain>
    </source>
</reference>
<dbReference type="Gene3D" id="3.30.420.10">
    <property type="entry name" value="Ribonuclease H-like superfamily/Ribonuclease H"/>
    <property type="match status" value="1"/>
</dbReference>
<protein>
    <recommendedName>
        <fullName evidence="3">Transposase</fullName>
    </recommendedName>
</protein>